<dbReference type="AlphaFoldDB" id="A0A9K3M920"/>
<dbReference type="EMBL" id="JAGRRH010000001">
    <property type="protein sequence ID" value="KAG7374536.1"/>
    <property type="molecule type" value="Genomic_DNA"/>
</dbReference>
<protein>
    <submittedName>
        <fullName evidence="1">Uncharacterized protein</fullName>
    </submittedName>
</protein>
<evidence type="ECO:0000313" key="2">
    <source>
        <dbReference type="Proteomes" id="UP000693970"/>
    </source>
</evidence>
<name>A0A9K3M920_9STRA</name>
<proteinExistence type="predicted"/>
<gene>
    <name evidence="1" type="ORF">IV203_013631</name>
</gene>
<dbReference type="OrthoDB" id="42146at2759"/>
<organism evidence="1 2">
    <name type="scientific">Nitzschia inconspicua</name>
    <dbReference type="NCBI Taxonomy" id="303405"/>
    <lineage>
        <taxon>Eukaryota</taxon>
        <taxon>Sar</taxon>
        <taxon>Stramenopiles</taxon>
        <taxon>Ochrophyta</taxon>
        <taxon>Bacillariophyta</taxon>
        <taxon>Bacillariophyceae</taxon>
        <taxon>Bacillariophycidae</taxon>
        <taxon>Bacillariales</taxon>
        <taxon>Bacillariaceae</taxon>
        <taxon>Nitzschia</taxon>
    </lineage>
</organism>
<sequence length="425" mass="46706">MNPPQLYNLQKVVLGGNADGIAHSLVDGGEKKEQGREIIATETAITAMRTTQCDIVLESMDECVGCLDGIREQYAFEERLRDQAARQLQEAHEHGLSEAGTTLILSQNIGEEGNRSAVENTPNSMNPPVLCGRPHDSLRDLCDGVVIPMDTTVPTSIDFVETRKGKSERSLVDVAAESERATERKTNIDAQIQECSICNDACDIGNLSCRSISTVQSARQLTFCRLPCCKTAEGNDNFKVCMACMLVLTIGTKFGESRVGRCPRCRTWLSVNSLNSTVAPMDVRTIESSGICQTCLEMKEILIAEDSVICDACFLGREAPLIYECENCLQPQTIHSVMYRSQLTATSVGSEMWPCNTCQKSTNWKIRFEQILLIPAGDIPEDWGANSLEFARSQVQKARQGMEKLDVLGRDAQGKPSTDDGCILM</sequence>
<evidence type="ECO:0000313" key="1">
    <source>
        <dbReference type="EMBL" id="KAG7374536.1"/>
    </source>
</evidence>
<reference evidence="1" key="2">
    <citation type="submission" date="2021-04" db="EMBL/GenBank/DDBJ databases">
        <authorList>
            <person name="Podell S."/>
        </authorList>
    </citation>
    <scope>NUCLEOTIDE SEQUENCE</scope>
    <source>
        <strain evidence="1">Hildebrandi</strain>
    </source>
</reference>
<dbReference type="Proteomes" id="UP000693970">
    <property type="component" value="Unassembled WGS sequence"/>
</dbReference>
<keyword evidence="2" id="KW-1185">Reference proteome</keyword>
<reference evidence="1" key="1">
    <citation type="journal article" date="2021" name="Sci. Rep.">
        <title>Diploid genomic architecture of Nitzschia inconspicua, an elite biomass production diatom.</title>
        <authorList>
            <person name="Oliver A."/>
            <person name="Podell S."/>
            <person name="Pinowska A."/>
            <person name="Traller J.C."/>
            <person name="Smith S.R."/>
            <person name="McClure R."/>
            <person name="Beliaev A."/>
            <person name="Bohutskyi P."/>
            <person name="Hill E.A."/>
            <person name="Rabines A."/>
            <person name="Zheng H."/>
            <person name="Allen L.Z."/>
            <person name="Kuo A."/>
            <person name="Grigoriev I.V."/>
            <person name="Allen A.E."/>
            <person name="Hazlebeck D."/>
            <person name="Allen E.E."/>
        </authorList>
    </citation>
    <scope>NUCLEOTIDE SEQUENCE</scope>
    <source>
        <strain evidence="1">Hildebrandi</strain>
    </source>
</reference>
<accession>A0A9K3M920</accession>
<comment type="caution">
    <text evidence="1">The sequence shown here is derived from an EMBL/GenBank/DDBJ whole genome shotgun (WGS) entry which is preliminary data.</text>
</comment>